<accession>G0VK57</accession>
<sequence length="80" mass="9396">MLPSQGRTKKLFFEDKYENKKFMKGVLLPKGHKYELQLVAKKVKMAKGIKDADKTILNVKGKKYAARLERKSKENQRNWV</sequence>
<gene>
    <name evidence="1" type="primary">NCAS0I02230</name>
    <name evidence="1" type="ordered locus">NCAS_0I02230</name>
</gene>
<dbReference type="HOGENOM" id="CLU_2590322_0_0_1"/>
<protein>
    <submittedName>
        <fullName evidence="1">Uncharacterized protein</fullName>
    </submittedName>
</protein>
<organism evidence="1 2">
    <name type="scientific">Naumovozyma castellii</name>
    <name type="common">Yeast</name>
    <name type="synonym">Saccharomyces castellii</name>
    <dbReference type="NCBI Taxonomy" id="27288"/>
    <lineage>
        <taxon>Eukaryota</taxon>
        <taxon>Fungi</taxon>
        <taxon>Dikarya</taxon>
        <taxon>Ascomycota</taxon>
        <taxon>Saccharomycotina</taxon>
        <taxon>Saccharomycetes</taxon>
        <taxon>Saccharomycetales</taxon>
        <taxon>Saccharomycetaceae</taxon>
        <taxon>Naumovozyma</taxon>
    </lineage>
</organism>
<dbReference type="EMBL" id="HE576760">
    <property type="protein sequence ID" value="CCC71891.1"/>
    <property type="molecule type" value="Genomic_DNA"/>
</dbReference>
<reference key="2">
    <citation type="submission" date="2011-08" db="EMBL/GenBank/DDBJ databases">
        <title>Genome sequence of Naumovozyma castellii.</title>
        <authorList>
            <person name="Gordon J.L."/>
            <person name="Armisen D."/>
            <person name="Proux-Wera E."/>
            <person name="OhEigeartaigh S.S."/>
            <person name="Byrne K.P."/>
            <person name="Wolfe K.H."/>
        </authorList>
    </citation>
    <scope>NUCLEOTIDE SEQUENCE</scope>
    <source>
        <strain>Type strain:CBS 4309</strain>
    </source>
</reference>
<evidence type="ECO:0000313" key="2">
    <source>
        <dbReference type="Proteomes" id="UP000001640"/>
    </source>
</evidence>
<dbReference type="GeneID" id="96905578"/>
<dbReference type="AlphaFoldDB" id="G0VK57"/>
<dbReference type="STRING" id="1064592.G0VK57"/>
<keyword evidence="2" id="KW-1185">Reference proteome</keyword>
<proteinExistence type="predicted"/>
<reference evidence="1 2" key="1">
    <citation type="journal article" date="2011" name="Proc. Natl. Acad. Sci. U.S.A.">
        <title>Evolutionary erosion of yeast sex chromosomes by mating-type switching accidents.</title>
        <authorList>
            <person name="Gordon J.L."/>
            <person name="Armisen D."/>
            <person name="Proux-Wera E."/>
            <person name="Oheigeartaigh S.S."/>
            <person name="Byrne K.P."/>
            <person name="Wolfe K.H."/>
        </authorList>
    </citation>
    <scope>NUCLEOTIDE SEQUENCE [LARGE SCALE GENOMIC DNA]</scope>
    <source>
        <strain evidence="2">ATCC 76901 / BCRC 22586 / CBS 4309 / NBRC 1992 / NRRL Y-12630</strain>
    </source>
</reference>
<dbReference type="InParanoid" id="G0VK57"/>
<name>G0VK57_NAUCA</name>
<dbReference type="OrthoDB" id="18529at2759"/>
<dbReference type="RefSeq" id="XP_003678233.1">
    <property type="nucleotide sequence ID" value="XM_003678185.1"/>
</dbReference>
<dbReference type="Proteomes" id="UP000001640">
    <property type="component" value="Chromosome 9"/>
</dbReference>
<dbReference type="KEGG" id="ncs:NCAS_0I02230"/>
<evidence type="ECO:0000313" key="1">
    <source>
        <dbReference type="EMBL" id="CCC71891.1"/>
    </source>
</evidence>